<dbReference type="AlphaFoldDB" id="A0A1I1U576"/>
<sequence>MKRLIYLVFGLIVLLMLQGCTSREEGSVPAPSIDSEAPPAISEWLKSSASSVNPEKPITLGFSQLGSESAWRLANTASVQDAAAESGIHLIIENAEQSQTKQFEAIRSFIQMKVDVIAIAPVVESGWEDILLEIKQAGIPAVILDRSVNVKDTSLFVTTIGSNLYEEGVKAGKYLIDRMRNQPGPIRIAELQGTKGSTPSIQRGEGFRSIIAAREDMVITQSAPADFTEEMGREVMRTFLDVPAKERPQVLFAHNDDMALGAIESIEEAGLRPGIDIIVISVDGSRKALQQLAAGKLNAVVECNPLLGPQLMQTAKEIMAGRTLPKRMVPPEDIFTQERAAEEISKRKF</sequence>
<gene>
    <name evidence="5" type="ORF">SAMN05216378_0874</name>
</gene>
<dbReference type="PROSITE" id="PS51257">
    <property type="entry name" value="PROKAR_LIPOPROTEIN"/>
    <property type="match status" value="1"/>
</dbReference>
<accession>A0A1I1U576</accession>
<dbReference type="OrthoDB" id="9814427at2"/>
<dbReference type="SUPFAM" id="SSF53822">
    <property type="entry name" value="Periplasmic binding protein-like I"/>
    <property type="match status" value="1"/>
</dbReference>
<reference evidence="6" key="1">
    <citation type="submission" date="2016-10" db="EMBL/GenBank/DDBJ databases">
        <authorList>
            <person name="Varghese N."/>
            <person name="Submissions S."/>
        </authorList>
    </citation>
    <scope>NUCLEOTIDE SEQUENCE [LARGE SCALE GENOMIC DNA]</scope>
    <source>
        <strain evidence="6">CGMCC 1.10784</strain>
    </source>
</reference>
<comment type="similarity">
    <text evidence="2">Belongs to the bacterial solute-binding protein 2 family.</text>
</comment>
<feature type="domain" description="Periplasmic binding protein" evidence="4">
    <location>
        <begin position="66"/>
        <end position="322"/>
    </location>
</feature>
<keyword evidence="5" id="KW-0813">Transport</keyword>
<dbReference type="STRING" id="1045775.SAMN05216378_0874"/>
<dbReference type="GO" id="GO:0030313">
    <property type="term" value="C:cell envelope"/>
    <property type="evidence" value="ECO:0007669"/>
    <property type="project" value="UniProtKB-SubCell"/>
</dbReference>
<dbReference type="CDD" id="cd06309">
    <property type="entry name" value="PBP1_galactofuranose_YtfQ-like"/>
    <property type="match status" value="1"/>
</dbReference>
<dbReference type="PANTHER" id="PTHR46847">
    <property type="entry name" value="D-ALLOSE-BINDING PERIPLASMIC PROTEIN-RELATED"/>
    <property type="match status" value="1"/>
</dbReference>
<comment type="subcellular location">
    <subcellularLocation>
        <location evidence="1">Cell envelope</location>
    </subcellularLocation>
</comment>
<evidence type="ECO:0000259" key="4">
    <source>
        <dbReference type="Pfam" id="PF13407"/>
    </source>
</evidence>
<evidence type="ECO:0000256" key="3">
    <source>
        <dbReference type="ARBA" id="ARBA00022729"/>
    </source>
</evidence>
<evidence type="ECO:0000256" key="2">
    <source>
        <dbReference type="ARBA" id="ARBA00007639"/>
    </source>
</evidence>
<name>A0A1I1U576_9BACL</name>
<evidence type="ECO:0000313" key="6">
    <source>
        <dbReference type="Proteomes" id="UP000198855"/>
    </source>
</evidence>
<proteinExistence type="inferred from homology"/>
<dbReference type="Pfam" id="PF13407">
    <property type="entry name" value="Peripla_BP_4"/>
    <property type="match status" value="1"/>
</dbReference>
<evidence type="ECO:0000256" key="1">
    <source>
        <dbReference type="ARBA" id="ARBA00004196"/>
    </source>
</evidence>
<dbReference type="PANTHER" id="PTHR46847:SF3">
    <property type="entry name" value="GALACTOFURANOSE-BINDING PROTEIN YTFQ"/>
    <property type="match status" value="1"/>
</dbReference>
<evidence type="ECO:0000313" key="5">
    <source>
        <dbReference type="EMBL" id="SFD65962.1"/>
    </source>
</evidence>
<dbReference type="Gene3D" id="3.40.50.2300">
    <property type="match status" value="2"/>
</dbReference>
<dbReference type="InterPro" id="IPR025997">
    <property type="entry name" value="SBP_2_dom"/>
</dbReference>
<keyword evidence="5" id="KW-0762">Sugar transport</keyword>
<dbReference type="GO" id="GO:0030246">
    <property type="term" value="F:carbohydrate binding"/>
    <property type="evidence" value="ECO:0007669"/>
    <property type="project" value="UniProtKB-ARBA"/>
</dbReference>
<keyword evidence="6" id="KW-1185">Reference proteome</keyword>
<dbReference type="RefSeq" id="WP_091181391.1">
    <property type="nucleotide sequence ID" value="NZ_FOMT01000001.1"/>
</dbReference>
<protein>
    <submittedName>
        <fullName evidence="5">Simple sugar transport system substrate-binding protein</fullName>
    </submittedName>
</protein>
<dbReference type="EMBL" id="FOMT01000001">
    <property type="protein sequence ID" value="SFD65962.1"/>
    <property type="molecule type" value="Genomic_DNA"/>
</dbReference>
<organism evidence="5 6">
    <name type="scientific">Paenibacillus catalpae</name>
    <dbReference type="NCBI Taxonomy" id="1045775"/>
    <lineage>
        <taxon>Bacteria</taxon>
        <taxon>Bacillati</taxon>
        <taxon>Bacillota</taxon>
        <taxon>Bacilli</taxon>
        <taxon>Bacillales</taxon>
        <taxon>Paenibacillaceae</taxon>
        <taxon>Paenibacillus</taxon>
    </lineage>
</organism>
<dbReference type="InterPro" id="IPR028082">
    <property type="entry name" value="Peripla_BP_I"/>
</dbReference>
<keyword evidence="3" id="KW-0732">Signal</keyword>
<dbReference type="Proteomes" id="UP000198855">
    <property type="component" value="Unassembled WGS sequence"/>
</dbReference>